<dbReference type="EMBL" id="SGXD01000002">
    <property type="protein sequence ID" value="RZS89933.1"/>
    <property type="molecule type" value="Genomic_DNA"/>
</dbReference>
<dbReference type="OrthoDB" id="9813383at2"/>
<dbReference type="CDD" id="cd01745">
    <property type="entry name" value="GATase1_2"/>
    <property type="match status" value="1"/>
</dbReference>
<sequence>MRPVIGITSYVEPAAWGPWDAVRAVLLPEAYVARVVAAGGLPVVLPPAAALDPAAVLAHLDGLVLAGGADLDPALYAAEPDPRTTGLRPDRDAAESALLQAALEQRLPLLGICRGMQLLTAAAGGTLCQHLPDVVGHEGHRPEPGVYGRHAVRLSPGTLAHAVLGDEVTVASYHHQGVDTVGSLVASGTVPDDGSVEAVEVPGHPFALGVLWHPEVDEDLRLFEGLRAAAQDHRSRQS</sequence>
<dbReference type="PANTHER" id="PTHR43235:SF1">
    <property type="entry name" value="GLUTAMINE AMIDOTRANSFERASE PB2B2.05-RELATED"/>
    <property type="match status" value="1"/>
</dbReference>
<dbReference type="InterPro" id="IPR029062">
    <property type="entry name" value="Class_I_gatase-like"/>
</dbReference>
<reference evidence="1 2" key="1">
    <citation type="submission" date="2019-02" db="EMBL/GenBank/DDBJ databases">
        <title>Genomic Encyclopedia of Type Strains, Phase IV (KMG-IV): sequencing the most valuable type-strain genomes for metagenomic binning, comparative biology and taxonomic classification.</title>
        <authorList>
            <person name="Goeker M."/>
        </authorList>
    </citation>
    <scope>NUCLEOTIDE SEQUENCE [LARGE SCALE GENOMIC DNA]</scope>
    <source>
        <strain evidence="1 2">DSM 45622</strain>
    </source>
</reference>
<dbReference type="AlphaFoldDB" id="A0A4Q7NS39"/>
<dbReference type="PROSITE" id="PS51273">
    <property type="entry name" value="GATASE_TYPE_1"/>
    <property type="match status" value="1"/>
</dbReference>
<dbReference type="GO" id="GO:0006598">
    <property type="term" value="P:polyamine catabolic process"/>
    <property type="evidence" value="ECO:0007669"/>
    <property type="project" value="TreeGrafter"/>
</dbReference>
<dbReference type="InterPro" id="IPR044668">
    <property type="entry name" value="PuuD-like"/>
</dbReference>
<dbReference type="GO" id="GO:0033969">
    <property type="term" value="F:gamma-glutamyl-gamma-aminobutyrate hydrolase activity"/>
    <property type="evidence" value="ECO:0007669"/>
    <property type="project" value="TreeGrafter"/>
</dbReference>
<organism evidence="1 2">
    <name type="scientific">Motilibacter rhizosphaerae</name>
    <dbReference type="NCBI Taxonomy" id="598652"/>
    <lineage>
        <taxon>Bacteria</taxon>
        <taxon>Bacillati</taxon>
        <taxon>Actinomycetota</taxon>
        <taxon>Actinomycetes</taxon>
        <taxon>Motilibacterales</taxon>
        <taxon>Motilibacteraceae</taxon>
        <taxon>Motilibacter</taxon>
    </lineage>
</organism>
<keyword evidence="2" id="KW-1185">Reference proteome</keyword>
<dbReference type="GO" id="GO:0005829">
    <property type="term" value="C:cytosol"/>
    <property type="evidence" value="ECO:0007669"/>
    <property type="project" value="TreeGrafter"/>
</dbReference>
<gene>
    <name evidence="1" type="ORF">EV189_1713</name>
</gene>
<name>A0A4Q7NS39_9ACTN</name>
<dbReference type="Gene3D" id="3.40.50.880">
    <property type="match status" value="1"/>
</dbReference>
<dbReference type="GO" id="GO:0016740">
    <property type="term" value="F:transferase activity"/>
    <property type="evidence" value="ECO:0007669"/>
    <property type="project" value="UniProtKB-KW"/>
</dbReference>
<dbReference type="Pfam" id="PF07722">
    <property type="entry name" value="Peptidase_C26"/>
    <property type="match status" value="1"/>
</dbReference>
<dbReference type="SUPFAM" id="SSF52317">
    <property type="entry name" value="Class I glutamine amidotransferase-like"/>
    <property type="match status" value="1"/>
</dbReference>
<keyword evidence="1" id="KW-0808">Transferase</keyword>
<evidence type="ECO:0000313" key="1">
    <source>
        <dbReference type="EMBL" id="RZS89933.1"/>
    </source>
</evidence>
<protein>
    <submittedName>
        <fullName evidence="1">Putative glutamine amidotransferase</fullName>
    </submittedName>
</protein>
<dbReference type="PANTHER" id="PTHR43235">
    <property type="entry name" value="GLUTAMINE AMIDOTRANSFERASE PB2B2.05-RELATED"/>
    <property type="match status" value="1"/>
</dbReference>
<evidence type="ECO:0000313" key="2">
    <source>
        <dbReference type="Proteomes" id="UP000293638"/>
    </source>
</evidence>
<dbReference type="Proteomes" id="UP000293638">
    <property type="component" value="Unassembled WGS sequence"/>
</dbReference>
<accession>A0A4Q7NS39</accession>
<keyword evidence="1" id="KW-0315">Glutamine amidotransferase</keyword>
<dbReference type="RefSeq" id="WP_130492467.1">
    <property type="nucleotide sequence ID" value="NZ_SGXD01000002.1"/>
</dbReference>
<proteinExistence type="predicted"/>
<dbReference type="InterPro" id="IPR011697">
    <property type="entry name" value="Peptidase_C26"/>
</dbReference>
<comment type="caution">
    <text evidence="1">The sequence shown here is derived from an EMBL/GenBank/DDBJ whole genome shotgun (WGS) entry which is preliminary data.</text>
</comment>